<proteinExistence type="predicted"/>
<keyword evidence="2" id="KW-1185">Reference proteome</keyword>
<dbReference type="EMBL" id="WSES01000005">
    <property type="protein sequence ID" value="MVW61753.1"/>
    <property type="molecule type" value="Genomic_DNA"/>
</dbReference>
<dbReference type="AlphaFoldDB" id="A0A7X3G1D5"/>
<dbReference type="Proteomes" id="UP000443353">
    <property type="component" value="Unassembled WGS sequence"/>
</dbReference>
<evidence type="ECO:0000313" key="1">
    <source>
        <dbReference type="EMBL" id="MVW61753.1"/>
    </source>
</evidence>
<accession>A0A7X3G1D5</accession>
<gene>
    <name evidence="1" type="ORF">GPY61_17630</name>
</gene>
<protein>
    <submittedName>
        <fullName evidence="1">Uncharacterized protein</fullName>
    </submittedName>
</protein>
<comment type="caution">
    <text evidence="1">The sequence shown here is derived from an EMBL/GenBank/DDBJ whole genome shotgun (WGS) entry which is preliminary data.</text>
</comment>
<organism evidence="1 2">
    <name type="scientific">Massilia cellulosiltytica</name>
    <dbReference type="NCBI Taxonomy" id="2683234"/>
    <lineage>
        <taxon>Bacteria</taxon>
        <taxon>Pseudomonadati</taxon>
        <taxon>Pseudomonadota</taxon>
        <taxon>Betaproteobacteria</taxon>
        <taxon>Burkholderiales</taxon>
        <taxon>Oxalobacteraceae</taxon>
        <taxon>Telluria group</taxon>
        <taxon>Massilia</taxon>
    </lineage>
</organism>
<dbReference type="RefSeq" id="WP_056122946.1">
    <property type="nucleotide sequence ID" value="NZ_WSES01000005.1"/>
</dbReference>
<reference evidence="1 2" key="1">
    <citation type="submission" date="2019-12" db="EMBL/GenBank/DDBJ databases">
        <authorList>
            <person name="Li C."/>
            <person name="Zhao J."/>
        </authorList>
    </citation>
    <scope>NUCLEOTIDE SEQUENCE [LARGE SCALE GENOMIC DNA]</scope>
    <source>
        <strain evidence="1 2">NEAU-DD11</strain>
    </source>
</reference>
<name>A0A7X3G1D5_9BURK</name>
<sequence>MTWKAVVPACAGLGLLAVLMVPAWRSTPPAVTPAVAPVPPASTTGAAAGPAWLSDLGAPPVPLPAPAEPLAQRIERLVASGDPRDAYRAWWLLHACVVFGRTGHLPERDGTEPDAIADPAHACATVNERMKMARIDHLERAARGGVDGALAELVEEGPFGDPTALTTRPDDPLVKEWKERINGMLNEQAEQGYWASLYQLFTGFWFGHPAIAADRQSALAYGMALRDIMVKLDGVPEQQAIPFNGPFLDEIGTGLTPEQKARAQAHADAIVARAADQRDIANRISIKQKK</sequence>
<evidence type="ECO:0000313" key="2">
    <source>
        <dbReference type="Proteomes" id="UP000443353"/>
    </source>
</evidence>